<proteinExistence type="predicted"/>
<dbReference type="Proteomes" id="UP001529510">
    <property type="component" value="Unassembled WGS sequence"/>
</dbReference>
<name>A0ABD0PHJ3_CIRMR</name>
<protein>
    <submittedName>
        <fullName evidence="1">Uncharacterized protein</fullName>
    </submittedName>
</protein>
<dbReference type="EMBL" id="JAMKFB020000016">
    <property type="protein sequence ID" value="KAL0173225.1"/>
    <property type="molecule type" value="Genomic_DNA"/>
</dbReference>
<accession>A0ABD0PHJ3</accession>
<dbReference type="AlphaFoldDB" id="A0ABD0PHJ3"/>
<gene>
    <name evidence="1" type="ORF">M9458_033536</name>
</gene>
<feature type="non-terminal residue" evidence="1">
    <location>
        <position position="1"/>
    </location>
</feature>
<evidence type="ECO:0000313" key="1">
    <source>
        <dbReference type="EMBL" id="KAL0173225.1"/>
    </source>
</evidence>
<evidence type="ECO:0000313" key="2">
    <source>
        <dbReference type="Proteomes" id="UP001529510"/>
    </source>
</evidence>
<keyword evidence="2" id="KW-1185">Reference proteome</keyword>
<feature type="non-terminal residue" evidence="1">
    <location>
        <position position="56"/>
    </location>
</feature>
<sequence length="56" mass="6631">KPLRHNVCVELLSEGFHRSYEQVFSLLQRWDGAEEHPHKLHTLQQHLTRAETAEID</sequence>
<reference evidence="1 2" key="1">
    <citation type="submission" date="2024-05" db="EMBL/GenBank/DDBJ databases">
        <title>Genome sequencing and assembly of Indian major carp, Cirrhinus mrigala (Hamilton, 1822).</title>
        <authorList>
            <person name="Mohindra V."/>
            <person name="Chowdhury L.M."/>
            <person name="Lal K."/>
            <person name="Jena J.K."/>
        </authorList>
    </citation>
    <scope>NUCLEOTIDE SEQUENCE [LARGE SCALE GENOMIC DNA]</scope>
    <source>
        <strain evidence="1">CM1030</strain>
        <tissue evidence="1">Blood</tissue>
    </source>
</reference>
<organism evidence="1 2">
    <name type="scientific">Cirrhinus mrigala</name>
    <name type="common">Mrigala</name>
    <dbReference type="NCBI Taxonomy" id="683832"/>
    <lineage>
        <taxon>Eukaryota</taxon>
        <taxon>Metazoa</taxon>
        <taxon>Chordata</taxon>
        <taxon>Craniata</taxon>
        <taxon>Vertebrata</taxon>
        <taxon>Euteleostomi</taxon>
        <taxon>Actinopterygii</taxon>
        <taxon>Neopterygii</taxon>
        <taxon>Teleostei</taxon>
        <taxon>Ostariophysi</taxon>
        <taxon>Cypriniformes</taxon>
        <taxon>Cyprinidae</taxon>
        <taxon>Labeoninae</taxon>
        <taxon>Labeonini</taxon>
        <taxon>Cirrhinus</taxon>
    </lineage>
</organism>
<comment type="caution">
    <text evidence="1">The sequence shown here is derived from an EMBL/GenBank/DDBJ whole genome shotgun (WGS) entry which is preliminary data.</text>
</comment>